<feature type="compositionally biased region" description="Basic residues" evidence="1">
    <location>
        <begin position="1"/>
        <end position="13"/>
    </location>
</feature>
<name>A0A0E9Q0H2_ANGAN</name>
<reference evidence="2" key="1">
    <citation type="submission" date="2014-11" db="EMBL/GenBank/DDBJ databases">
        <authorList>
            <person name="Amaro Gonzalez C."/>
        </authorList>
    </citation>
    <scope>NUCLEOTIDE SEQUENCE</scope>
</reference>
<sequence>MRMQRSRILKRSFTKTDPVKFRKER</sequence>
<evidence type="ECO:0000256" key="1">
    <source>
        <dbReference type="SAM" id="MobiDB-lite"/>
    </source>
</evidence>
<dbReference type="EMBL" id="GBXM01098201">
    <property type="protein sequence ID" value="JAH10376.1"/>
    <property type="molecule type" value="Transcribed_RNA"/>
</dbReference>
<reference evidence="2" key="2">
    <citation type="journal article" date="2015" name="Fish Shellfish Immunol.">
        <title>Early steps in the European eel (Anguilla anguilla)-Vibrio vulnificus interaction in the gills: Role of the RtxA13 toxin.</title>
        <authorList>
            <person name="Callol A."/>
            <person name="Pajuelo D."/>
            <person name="Ebbesson L."/>
            <person name="Teles M."/>
            <person name="MacKenzie S."/>
            <person name="Amaro C."/>
        </authorList>
    </citation>
    <scope>NUCLEOTIDE SEQUENCE</scope>
</reference>
<protein>
    <submittedName>
        <fullName evidence="2">Uncharacterized protein</fullName>
    </submittedName>
</protein>
<evidence type="ECO:0000313" key="2">
    <source>
        <dbReference type="EMBL" id="JAH10376.1"/>
    </source>
</evidence>
<dbReference type="AlphaFoldDB" id="A0A0E9Q0H2"/>
<accession>A0A0E9Q0H2</accession>
<organism evidence="2">
    <name type="scientific">Anguilla anguilla</name>
    <name type="common">European freshwater eel</name>
    <name type="synonym">Muraena anguilla</name>
    <dbReference type="NCBI Taxonomy" id="7936"/>
    <lineage>
        <taxon>Eukaryota</taxon>
        <taxon>Metazoa</taxon>
        <taxon>Chordata</taxon>
        <taxon>Craniata</taxon>
        <taxon>Vertebrata</taxon>
        <taxon>Euteleostomi</taxon>
        <taxon>Actinopterygii</taxon>
        <taxon>Neopterygii</taxon>
        <taxon>Teleostei</taxon>
        <taxon>Anguilliformes</taxon>
        <taxon>Anguillidae</taxon>
        <taxon>Anguilla</taxon>
    </lineage>
</organism>
<feature type="region of interest" description="Disordered" evidence="1">
    <location>
        <begin position="1"/>
        <end position="25"/>
    </location>
</feature>
<proteinExistence type="predicted"/>